<dbReference type="Pfam" id="PF05498">
    <property type="entry name" value="RALF"/>
    <property type="match status" value="1"/>
</dbReference>
<keyword evidence="4" id="KW-1015">Disulfide bond</keyword>
<feature type="compositionally biased region" description="Basic and acidic residues" evidence="6">
    <location>
        <begin position="60"/>
        <end position="79"/>
    </location>
</feature>
<protein>
    <submittedName>
        <fullName evidence="8">Uncharacterized protein</fullName>
    </submittedName>
</protein>
<dbReference type="AlphaFoldDB" id="A0A2G5CKM0"/>
<keyword evidence="9" id="KW-1185">Reference proteome</keyword>
<evidence type="ECO:0000256" key="5">
    <source>
        <dbReference type="ARBA" id="ARBA00037228"/>
    </source>
</evidence>
<evidence type="ECO:0000313" key="8">
    <source>
        <dbReference type="EMBL" id="PIA31387.1"/>
    </source>
</evidence>
<dbReference type="InterPro" id="IPR008801">
    <property type="entry name" value="RALF"/>
</dbReference>
<feature type="signal peptide" evidence="7">
    <location>
        <begin position="1"/>
        <end position="26"/>
    </location>
</feature>
<evidence type="ECO:0000313" key="9">
    <source>
        <dbReference type="Proteomes" id="UP000230069"/>
    </source>
</evidence>
<accession>A0A2G5CKM0</accession>
<dbReference type="GO" id="GO:0005179">
    <property type="term" value="F:hormone activity"/>
    <property type="evidence" value="ECO:0007669"/>
    <property type="project" value="UniProtKB-KW"/>
</dbReference>
<dbReference type="EMBL" id="KZ305067">
    <property type="protein sequence ID" value="PIA31387.1"/>
    <property type="molecule type" value="Genomic_DNA"/>
</dbReference>
<sequence>MAMKKVLAFTIAALFICSVFIETTKANTYIGYGGLGKGGIPCKDGNCHRETPANEYTRGCSKEQRYRSPGAEKGDNQPI</sequence>
<evidence type="ECO:0000256" key="1">
    <source>
        <dbReference type="ARBA" id="ARBA00009178"/>
    </source>
</evidence>
<evidence type="ECO:0000256" key="4">
    <source>
        <dbReference type="ARBA" id="ARBA00023157"/>
    </source>
</evidence>
<dbReference type="InParanoid" id="A0A2G5CKM0"/>
<organism evidence="8 9">
    <name type="scientific">Aquilegia coerulea</name>
    <name type="common">Rocky mountain columbine</name>
    <dbReference type="NCBI Taxonomy" id="218851"/>
    <lineage>
        <taxon>Eukaryota</taxon>
        <taxon>Viridiplantae</taxon>
        <taxon>Streptophyta</taxon>
        <taxon>Embryophyta</taxon>
        <taxon>Tracheophyta</taxon>
        <taxon>Spermatophyta</taxon>
        <taxon>Magnoliopsida</taxon>
        <taxon>Ranunculales</taxon>
        <taxon>Ranunculaceae</taxon>
        <taxon>Thalictroideae</taxon>
        <taxon>Aquilegia</taxon>
    </lineage>
</organism>
<keyword evidence="2" id="KW-0372">Hormone</keyword>
<feature type="chain" id="PRO_5013673579" evidence="7">
    <location>
        <begin position="27"/>
        <end position="79"/>
    </location>
</feature>
<comment type="function">
    <text evidence="5">Cell signaling peptide that may regulate plant stress, growth, and development. Mediates a rapid alkalinization of extracellular space by mediating a transient increase in the cytoplasmic Ca(2+) concentration leading to a calcium-dependent signaling events through a cell surface receptor and a concomitant activation of some intracellular mitogen-activated protein kinases.</text>
</comment>
<evidence type="ECO:0000256" key="3">
    <source>
        <dbReference type="ARBA" id="ARBA00022729"/>
    </source>
</evidence>
<dbReference type="PANTHER" id="PTHR34270:SF3">
    <property type="entry name" value="PROTEIN RALF-LIKE 16-RELATED"/>
    <property type="match status" value="1"/>
</dbReference>
<evidence type="ECO:0000256" key="6">
    <source>
        <dbReference type="SAM" id="MobiDB-lite"/>
    </source>
</evidence>
<gene>
    <name evidence="8" type="ORF">AQUCO_05000053v1</name>
</gene>
<feature type="region of interest" description="Disordered" evidence="6">
    <location>
        <begin position="51"/>
        <end position="79"/>
    </location>
</feature>
<keyword evidence="3 7" id="KW-0732">Signal</keyword>
<comment type="similarity">
    <text evidence="1">Belongs to the plant rapid alkalinization factor (RALF) family.</text>
</comment>
<dbReference type="PANTHER" id="PTHR34270">
    <property type="entry name" value="PROTEIN RALF-LIKE 15-RELATED"/>
    <property type="match status" value="1"/>
</dbReference>
<reference evidence="8 9" key="1">
    <citation type="submission" date="2017-09" db="EMBL/GenBank/DDBJ databases">
        <title>WGS assembly of Aquilegia coerulea Goldsmith.</title>
        <authorList>
            <person name="Hodges S."/>
            <person name="Kramer E."/>
            <person name="Nordborg M."/>
            <person name="Tomkins J."/>
            <person name="Borevitz J."/>
            <person name="Derieg N."/>
            <person name="Yan J."/>
            <person name="Mihaltcheva S."/>
            <person name="Hayes R.D."/>
            <person name="Rokhsar D."/>
        </authorList>
    </citation>
    <scope>NUCLEOTIDE SEQUENCE [LARGE SCALE GENOMIC DNA]</scope>
    <source>
        <strain evidence="9">cv. Goldsmith</strain>
    </source>
</reference>
<evidence type="ECO:0000256" key="7">
    <source>
        <dbReference type="SAM" id="SignalP"/>
    </source>
</evidence>
<dbReference type="Proteomes" id="UP000230069">
    <property type="component" value="Unassembled WGS sequence"/>
</dbReference>
<name>A0A2G5CKM0_AQUCA</name>
<evidence type="ECO:0000256" key="2">
    <source>
        <dbReference type="ARBA" id="ARBA00022702"/>
    </source>
</evidence>
<dbReference type="OrthoDB" id="1051028at2759"/>
<proteinExistence type="inferred from homology"/>